<dbReference type="PANTHER" id="PTHR38167">
    <property type="entry name" value="C2H2-TYPE DOMAIN-CONTAINING PROTEIN"/>
    <property type="match status" value="1"/>
</dbReference>
<evidence type="ECO:0000313" key="2">
    <source>
        <dbReference type="EMBL" id="EJT98216.1"/>
    </source>
</evidence>
<proteinExistence type="predicted"/>
<gene>
    <name evidence="2" type="ORF">DACRYDRAFT_118936</name>
</gene>
<dbReference type="EMBL" id="JH795874">
    <property type="protein sequence ID" value="EJT98216.1"/>
    <property type="molecule type" value="Genomic_DNA"/>
</dbReference>
<evidence type="ECO:0000256" key="1">
    <source>
        <dbReference type="SAM" id="MobiDB-lite"/>
    </source>
</evidence>
<accession>M5FXJ9</accession>
<name>M5FXJ9_DACPD</name>
<dbReference type="HOGENOM" id="CLU_963189_0_0_1"/>
<keyword evidence="3" id="KW-1185">Reference proteome</keyword>
<dbReference type="RefSeq" id="XP_040625114.1">
    <property type="nucleotide sequence ID" value="XM_040770696.1"/>
</dbReference>
<dbReference type="OrthoDB" id="5422613at2759"/>
<reference evidence="2 3" key="1">
    <citation type="journal article" date="2012" name="Science">
        <title>The Paleozoic origin of enzymatic lignin decomposition reconstructed from 31 fungal genomes.</title>
        <authorList>
            <person name="Floudas D."/>
            <person name="Binder M."/>
            <person name="Riley R."/>
            <person name="Barry K."/>
            <person name="Blanchette R.A."/>
            <person name="Henrissat B."/>
            <person name="Martinez A.T."/>
            <person name="Otillar R."/>
            <person name="Spatafora J.W."/>
            <person name="Yadav J.S."/>
            <person name="Aerts A."/>
            <person name="Benoit I."/>
            <person name="Boyd A."/>
            <person name="Carlson A."/>
            <person name="Copeland A."/>
            <person name="Coutinho P.M."/>
            <person name="de Vries R.P."/>
            <person name="Ferreira P."/>
            <person name="Findley K."/>
            <person name="Foster B."/>
            <person name="Gaskell J."/>
            <person name="Glotzer D."/>
            <person name="Gorecki P."/>
            <person name="Heitman J."/>
            <person name="Hesse C."/>
            <person name="Hori C."/>
            <person name="Igarashi K."/>
            <person name="Jurgens J.A."/>
            <person name="Kallen N."/>
            <person name="Kersten P."/>
            <person name="Kohler A."/>
            <person name="Kuees U."/>
            <person name="Kumar T.K.A."/>
            <person name="Kuo A."/>
            <person name="LaButti K."/>
            <person name="Larrondo L.F."/>
            <person name="Lindquist E."/>
            <person name="Ling A."/>
            <person name="Lombard V."/>
            <person name="Lucas S."/>
            <person name="Lundell T."/>
            <person name="Martin R."/>
            <person name="McLaughlin D.J."/>
            <person name="Morgenstern I."/>
            <person name="Morin E."/>
            <person name="Murat C."/>
            <person name="Nagy L.G."/>
            <person name="Nolan M."/>
            <person name="Ohm R.A."/>
            <person name="Patyshakuliyeva A."/>
            <person name="Rokas A."/>
            <person name="Ruiz-Duenas F.J."/>
            <person name="Sabat G."/>
            <person name="Salamov A."/>
            <person name="Samejima M."/>
            <person name="Schmutz J."/>
            <person name="Slot J.C."/>
            <person name="St John F."/>
            <person name="Stenlid J."/>
            <person name="Sun H."/>
            <person name="Sun S."/>
            <person name="Syed K."/>
            <person name="Tsang A."/>
            <person name="Wiebenga A."/>
            <person name="Young D."/>
            <person name="Pisabarro A."/>
            <person name="Eastwood D.C."/>
            <person name="Martin F."/>
            <person name="Cullen D."/>
            <person name="Grigoriev I.V."/>
            <person name="Hibbett D.S."/>
        </authorList>
    </citation>
    <scope>NUCLEOTIDE SEQUENCE [LARGE SCALE GENOMIC DNA]</scope>
    <source>
        <strain evidence="2 3">DJM-731 SS1</strain>
    </source>
</reference>
<organism evidence="2 3">
    <name type="scientific">Dacryopinax primogenitus (strain DJM 731)</name>
    <name type="common">Brown rot fungus</name>
    <dbReference type="NCBI Taxonomy" id="1858805"/>
    <lineage>
        <taxon>Eukaryota</taxon>
        <taxon>Fungi</taxon>
        <taxon>Dikarya</taxon>
        <taxon>Basidiomycota</taxon>
        <taxon>Agaricomycotina</taxon>
        <taxon>Dacrymycetes</taxon>
        <taxon>Dacrymycetales</taxon>
        <taxon>Dacrymycetaceae</taxon>
        <taxon>Dacryopinax</taxon>
    </lineage>
</organism>
<feature type="compositionally biased region" description="Pro residues" evidence="1">
    <location>
        <begin position="105"/>
        <end position="114"/>
    </location>
</feature>
<dbReference type="AlphaFoldDB" id="M5FXJ9"/>
<feature type="region of interest" description="Disordered" evidence="1">
    <location>
        <begin position="98"/>
        <end position="151"/>
    </location>
</feature>
<evidence type="ECO:0000313" key="3">
    <source>
        <dbReference type="Proteomes" id="UP000030653"/>
    </source>
</evidence>
<dbReference type="GeneID" id="63685758"/>
<protein>
    <submittedName>
        <fullName evidence="2">Uncharacterized protein</fullName>
    </submittedName>
</protein>
<dbReference type="STRING" id="1858805.M5FXJ9"/>
<dbReference type="Proteomes" id="UP000030653">
    <property type="component" value="Unassembled WGS sequence"/>
</dbReference>
<sequence>MKTRSLLGTGVASSRVLLPSAHRHGVGTKERVLGPDSKAGLVDKKLKWQFSLDRLYGAVPRCKAALEKETKELIAERAALRQDHPLVVTLTERMAKIPSNTRSLAPPPLTPTPPTANTSSAQSSPPPITPLHPTTDTHRPHLIPPAEPTKNGVTNQLQEAIKTVSEKRLREIVVELVQTEPVVERALTKLLASSGKRKSRLTTCPRCQVEYEIGENGEYGQCLYHPGELIPDWTALEGYDYDETTIELDKMKRDFPELYKWACCGDDGSAEGCQSGTHVHGRALKRIKV</sequence>
<dbReference type="PANTHER" id="PTHR38167:SF1">
    <property type="entry name" value="C2H2-TYPE DOMAIN-CONTAINING PROTEIN"/>
    <property type="match status" value="1"/>
</dbReference>